<dbReference type="Gene3D" id="1.10.10.10">
    <property type="entry name" value="Winged helix-like DNA-binding domain superfamily/Winged helix DNA-binding domain"/>
    <property type="match status" value="1"/>
</dbReference>
<dbReference type="AlphaFoldDB" id="A0A4R5C661"/>
<keyword evidence="4" id="KW-0804">Transcription</keyword>
<dbReference type="Pfam" id="PF03466">
    <property type="entry name" value="LysR_substrate"/>
    <property type="match status" value="1"/>
</dbReference>
<dbReference type="PRINTS" id="PR00039">
    <property type="entry name" value="HTHLYSR"/>
</dbReference>
<sequence>MLDVVKLATFRAVIQHGSFSAAAKALSLTQPAVSRQISLLERQLHTQLVRRTRHGVGATEAGRVLAQRADTILGQLARVEAEVADLAGLRSGRVRLGSFMTALVLLSSELSVVLERRHPDLFRQGHNPIEDVLVDRDTAMEQLAKAEIDVAIVFEHAFEPDPPPPGVEIVPLFADPPRALLPARHRLSGATQVSVGDLADDTWVRAHHGSAARLVDHVLLAAPIKPGIVLAGHGDEPLEAQALVAVGRGVTIAHDLNVLVRPDQIAAVPIAGGEPVRHIQAAIVRDQRAPAARAVLDALREVGRRRARRTDVVPP</sequence>
<dbReference type="PROSITE" id="PS50931">
    <property type="entry name" value="HTH_LYSR"/>
    <property type="match status" value="1"/>
</dbReference>
<dbReference type="InterPro" id="IPR005119">
    <property type="entry name" value="LysR_subst-bd"/>
</dbReference>
<gene>
    <name evidence="6" type="ORF">E1269_31405</name>
</gene>
<keyword evidence="2" id="KW-0805">Transcription regulation</keyword>
<dbReference type="Gene3D" id="3.40.190.290">
    <property type="match status" value="1"/>
</dbReference>
<dbReference type="FunCoup" id="A0A4R5C661">
    <property type="interactions" value="23"/>
</dbReference>
<dbReference type="SUPFAM" id="SSF46785">
    <property type="entry name" value="Winged helix' DNA-binding domain"/>
    <property type="match status" value="1"/>
</dbReference>
<reference evidence="6 7" key="1">
    <citation type="submission" date="2019-03" db="EMBL/GenBank/DDBJ databases">
        <title>Draft genome sequences of novel Actinobacteria.</title>
        <authorList>
            <person name="Sahin N."/>
            <person name="Ay H."/>
            <person name="Saygin H."/>
        </authorList>
    </citation>
    <scope>NUCLEOTIDE SEQUENCE [LARGE SCALE GENOMIC DNA]</scope>
    <source>
        <strain evidence="6 7">5K138</strain>
    </source>
</reference>
<dbReference type="SUPFAM" id="SSF53850">
    <property type="entry name" value="Periplasmic binding protein-like II"/>
    <property type="match status" value="1"/>
</dbReference>
<dbReference type="InterPro" id="IPR036388">
    <property type="entry name" value="WH-like_DNA-bd_sf"/>
</dbReference>
<dbReference type="GO" id="GO:0003677">
    <property type="term" value="F:DNA binding"/>
    <property type="evidence" value="ECO:0007669"/>
    <property type="project" value="UniProtKB-KW"/>
</dbReference>
<evidence type="ECO:0000259" key="5">
    <source>
        <dbReference type="PROSITE" id="PS50931"/>
    </source>
</evidence>
<evidence type="ECO:0000256" key="3">
    <source>
        <dbReference type="ARBA" id="ARBA00023125"/>
    </source>
</evidence>
<dbReference type="RefSeq" id="WP_131902092.1">
    <property type="nucleotide sequence ID" value="NZ_SMKZ01000096.1"/>
</dbReference>
<dbReference type="InterPro" id="IPR036390">
    <property type="entry name" value="WH_DNA-bd_sf"/>
</dbReference>
<dbReference type="FunFam" id="1.10.10.10:FF:000001">
    <property type="entry name" value="LysR family transcriptional regulator"/>
    <property type="match status" value="1"/>
</dbReference>
<comment type="caution">
    <text evidence="6">The sequence shown here is derived from an EMBL/GenBank/DDBJ whole genome shotgun (WGS) entry which is preliminary data.</text>
</comment>
<evidence type="ECO:0000313" key="6">
    <source>
        <dbReference type="EMBL" id="TDD95168.1"/>
    </source>
</evidence>
<dbReference type="OrthoDB" id="3505530at2"/>
<dbReference type="PANTHER" id="PTHR30346">
    <property type="entry name" value="TRANSCRIPTIONAL DUAL REGULATOR HCAR-RELATED"/>
    <property type="match status" value="1"/>
</dbReference>
<protein>
    <submittedName>
        <fullName evidence="6">LysR family transcriptional regulator</fullName>
    </submittedName>
</protein>
<proteinExistence type="inferred from homology"/>
<evidence type="ECO:0000256" key="4">
    <source>
        <dbReference type="ARBA" id="ARBA00023163"/>
    </source>
</evidence>
<evidence type="ECO:0000313" key="7">
    <source>
        <dbReference type="Proteomes" id="UP000294739"/>
    </source>
</evidence>
<dbReference type="PANTHER" id="PTHR30346:SF29">
    <property type="entry name" value="LYSR SUBSTRATE-BINDING"/>
    <property type="match status" value="1"/>
</dbReference>
<name>A0A4R5C661_9ACTN</name>
<accession>A0A4R5C661</accession>
<evidence type="ECO:0000256" key="1">
    <source>
        <dbReference type="ARBA" id="ARBA00009437"/>
    </source>
</evidence>
<organism evidence="6 7">
    <name type="scientific">Jiangella asiatica</name>
    <dbReference type="NCBI Taxonomy" id="2530372"/>
    <lineage>
        <taxon>Bacteria</taxon>
        <taxon>Bacillati</taxon>
        <taxon>Actinomycetota</taxon>
        <taxon>Actinomycetes</taxon>
        <taxon>Jiangellales</taxon>
        <taxon>Jiangellaceae</taxon>
        <taxon>Jiangella</taxon>
    </lineage>
</organism>
<dbReference type="InParanoid" id="A0A4R5C661"/>
<evidence type="ECO:0000256" key="2">
    <source>
        <dbReference type="ARBA" id="ARBA00023015"/>
    </source>
</evidence>
<comment type="similarity">
    <text evidence="1">Belongs to the LysR transcriptional regulatory family.</text>
</comment>
<dbReference type="GO" id="GO:0032993">
    <property type="term" value="C:protein-DNA complex"/>
    <property type="evidence" value="ECO:0007669"/>
    <property type="project" value="TreeGrafter"/>
</dbReference>
<dbReference type="Pfam" id="PF00126">
    <property type="entry name" value="HTH_1"/>
    <property type="match status" value="1"/>
</dbReference>
<dbReference type="EMBL" id="SMKZ01000096">
    <property type="protein sequence ID" value="TDD95168.1"/>
    <property type="molecule type" value="Genomic_DNA"/>
</dbReference>
<dbReference type="GO" id="GO:0003700">
    <property type="term" value="F:DNA-binding transcription factor activity"/>
    <property type="evidence" value="ECO:0007669"/>
    <property type="project" value="InterPro"/>
</dbReference>
<keyword evidence="7" id="KW-1185">Reference proteome</keyword>
<dbReference type="Proteomes" id="UP000294739">
    <property type="component" value="Unassembled WGS sequence"/>
</dbReference>
<dbReference type="InterPro" id="IPR000847">
    <property type="entry name" value="LysR_HTH_N"/>
</dbReference>
<feature type="domain" description="HTH lysR-type" evidence="5">
    <location>
        <begin position="2"/>
        <end position="59"/>
    </location>
</feature>
<keyword evidence="3" id="KW-0238">DNA-binding</keyword>